<feature type="compositionally biased region" description="Basic and acidic residues" evidence="9">
    <location>
        <begin position="91"/>
        <end position="116"/>
    </location>
</feature>
<evidence type="ECO:0000256" key="4">
    <source>
        <dbReference type="ARBA" id="ARBA00022490"/>
    </source>
</evidence>
<gene>
    <name evidence="10" type="ORF">B0T15DRAFT_286719</name>
</gene>
<evidence type="ECO:0000256" key="7">
    <source>
        <dbReference type="ARBA" id="ARBA00023163"/>
    </source>
</evidence>
<keyword evidence="7" id="KW-0804">Transcription</keyword>
<feature type="compositionally biased region" description="Low complexity" evidence="9">
    <location>
        <begin position="117"/>
        <end position="142"/>
    </location>
</feature>
<evidence type="ECO:0000256" key="3">
    <source>
        <dbReference type="ARBA" id="ARBA00006922"/>
    </source>
</evidence>
<feature type="compositionally biased region" description="Basic residues" evidence="9">
    <location>
        <begin position="1"/>
        <end position="10"/>
    </location>
</feature>
<feature type="compositionally biased region" description="Basic and acidic residues" evidence="9">
    <location>
        <begin position="67"/>
        <end position="77"/>
    </location>
</feature>
<proteinExistence type="inferred from homology"/>
<dbReference type="GO" id="GO:0005634">
    <property type="term" value="C:nucleus"/>
    <property type="evidence" value="ECO:0007669"/>
    <property type="project" value="UniProtKB-SubCell"/>
</dbReference>
<evidence type="ECO:0000313" key="11">
    <source>
        <dbReference type="Proteomes" id="UP001273166"/>
    </source>
</evidence>
<feature type="compositionally biased region" description="Low complexity" evidence="9">
    <location>
        <begin position="395"/>
        <end position="414"/>
    </location>
</feature>
<evidence type="ECO:0000256" key="1">
    <source>
        <dbReference type="ARBA" id="ARBA00004123"/>
    </source>
</evidence>
<keyword evidence="8" id="KW-0539">Nucleus</keyword>
<keyword evidence="11" id="KW-1185">Reference proteome</keyword>
<dbReference type="AlphaFoldDB" id="A0AAJ0LY18"/>
<feature type="compositionally biased region" description="Low complexity" evidence="9">
    <location>
        <begin position="52"/>
        <end position="62"/>
    </location>
</feature>
<feature type="compositionally biased region" description="Basic and acidic residues" evidence="9">
    <location>
        <begin position="322"/>
        <end position="335"/>
    </location>
</feature>
<accession>A0AAJ0LY18</accession>
<evidence type="ECO:0000256" key="8">
    <source>
        <dbReference type="ARBA" id="ARBA00023242"/>
    </source>
</evidence>
<reference evidence="10" key="1">
    <citation type="journal article" date="2023" name="Mol. Phylogenet. Evol.">
        <title>Genome-scale phylogeny and comparative genomics of the fungal order Sordariales.</title>
        <authorList>
            <person name="Hensen N."/>
            <person name="Bonometti L."/>
            <person name="Westerberg I."/>
            <person name="Brannstrom I.O."/>
            <person name="Guillou S."/>
            <person name="Cros-Aarteil S."/>
            <person name="Calhoun S."/>
            <person name="Haridas S."/>
            <person name="Kuo A."/>
            <person name="Mondo S."/>
            <person name="Pangilinan J."/>
            <person name="Riley R."/>
            <person name="LaButti K."/>
            <person name="Andreopoulos B."/>
            <person name="Lipzen A."/>
            <person name="Chen C."/>
            <person name="Yan M."/>
            <person name="Daum C."/>
            <person name="Ng V."/>
            <person name="Clum A."/>
            <person name="Steindorff A."/>
            <person name="Ohm R.A."/>
            <person name="Martin F."/>
            <person name="Silar P."/>
            <person name="Natvig D.O."/>
            <person name="Lalanne C."/>
            <person name="Gautier V."/>
            <person name="Ament-Velasquez S.L."/>
            <person name="Kruys A."/>
            <person name="Hutchinson M.I."/>
            <person name="Powell A.J."/>
            <person name="Barry K."/>
            <person name="Miller A.N."/>
            <person name="Grigoriev I.V."/>
            <person name="Debuchy R."/>
            <person name="Gladieux P."/>
            <person name="Hiltunen Thoren M."/>
            <person name="Johannesson H."/>
        </authorList>
    </citation>
    <scope>NUCLEOTIDE SEQUENCE</scope>
    <source>
        <strain evidence="10">CBS 333.67</strain>
    </source>
</reference>
<feature type="compositionally biased region" description="Low complexity" evidence="9">
    <location>
        <begin position="157"/>
        <end position="176"/>
    </location>
</feature>
<keyword evidence="6" id="KW-0805">Transcription regulation</keyword>
<comment type="subcellular location">
    <subcellularLocation>
        <location evidence="2">Cytoplasm</location>
    </subcellularLocation>
    <subcellularLocation>
        <location evidence="1">Nucleus</location>
    </subcellularLocation>
</comment>
<dbReference type="GO" id="GO:0005737">
    <property type="term" value="C:cytoplasm"/>
    <property type="evidence" value="ECO:0007669"/>
    <property type="project" value="UniProtKB-SubCell"/>
</dbReference>
<evidence type="ECO:0000256" key="6">
    <source>
        <dbReference type="ARBA" id="ARBA00023015"/>
    </source>
</evidence>
<dbReference type="RefSeq" id="XP_062717701.1">
    <property type="nucleotide sequence ID" value="XM_062863645.1"/>
</dbReference>
<organism evidence="10 11">
    <name type="scientific">Chaetomium strumarium</name>
    <dbReference type="NCBI Taxonomy" id="1170767"/>
    <lineage>
        <taxon>Eukaryota</taxon>
        <taxon>Fungi</taxon>
        <taxon>Dikarya</taxon>
        <taxon>Ascomycota</taxon>
        <taxon>Pezizomycotina</taxon>
        <taxon>Sordariomycetes</taxon>
        <taxon>Sordariomycetidae</taxon>
        <taxon>Sordariales</taxon>
        <taxon>Chaetomiaceae</taxon>
        <taxon>Chaetomium</taxon>
    </lineage>
</organism>
<reference evidence="10" key="2">
    <citation type="submission" date="2023-06" db="EMBL/GenBank/DDBJ databases">
        <authorList>
            <consortium name="Lawrence Berkeley National Laboratory"/>
            <person name="Mondo S.J."/>
            <person name="Hensen N."/>
            <person name="Bonometti L."/>
            <person name="Westerberg I."/>
            <person name="Brannstrom I.O."/>
            <person name="Guillou S."/>
            <person name="Cros-Aarteil S."/>
            <person name="Calhoun S."/>
            <person name="Haridas S."/>
            <person name="Kuo A."/>
            <person name="Pangilinan J."/>
            <person name="Riley R."/>
            <person name="Labutti K."/>
            <person name="Andreopoulos B."/>
            <person name="Lipzen A."/>
            <person name="Chen C."/>
            <person name="Yanf M."/>
            <person name="Daum C."/>
            <person name="Ng V."/>
            <person name="Clum A."/>
            <person name="Steindorff A."/>
            <person name="Ohm R."/>
            <person name="Martin F."/>
            <person name="Silar P."/>
            <person name="Natvig D."/>
            <person name="Lalanne C."/>
            <person name="Gautier V."/>
            <person name="Ament-Velasquez S.L."/>
            <person name="Kruys A."/>
            <person name="Hutchinson M.I."/>
            <person name="Powell A.J."/>
            <person name="Barry K."/>
            <person name="Miller A.N."/>
            <person name="Grigoriev I.V."/>
            <person name="Debuchy R."/>
            <person name="Gladieux P."/>
            <person name="Thoren M.H."/>
            <person name="Johannesson H."/>
        </authorList>
    </citation>
    <scope>NUCLEOTIDE SEQUENCE</scope>
    <source>
        <strain evidence="10">CBS 333.67</strain>
    </source>
</reference>
<comment type="similarity">
    <text evidence="3">Belongs to the WHI5/NRM1 family.</text>
</comment>
<sequence>MYTSPVKRRVLGALDPNACSPKASPSKIKRDMKHAATSPVKAKAVGRRQTEPVASLGAASPLPASPRKPERDIDSRKRLSLTPLMGSLVEGNDRDERAPKRPRVESSREDARRQEPPAHTGTPPSSTSTIRSTATRGRSASPDTASLFDTAADNSQATVVTEPDTTAPAAAAAAPVVAPPPRRRLTREQAREVWLFLLFFSPFPLFSFQSPQVSLARSMNAKYDPHGEQKAEILRLRLGLASYKVRTGQTDVPLERLEARLGLQRSLTRSGPGSFPHGHGQTTTASVSTSFPPPSGHGQGPGRRRPLPGAPVRRPASIGAEPQHRNRDRAERHAGEGAGGSRSRVLGAEGNRRGRQFLQEEQRPHHRARQQEEDEEEEDDARLDDGRRPSVNGGLARPRSPAADARALSSPRSSLVEEDEEEEGLVGGGDDVRRGGAASGLLSLAKS</sequence>
<feature type="region of interest" description="Disordered" evidence="9">
    <location>
        <begin position="267"/>
        <end position="447"/>
    </location>
</feature>
<dbReference type="InterPro" id="IPR013734">
    <property type="entry name" value="TF_Nrm1/Whi5"/>
</dbReference>
<dbReference type="Proteomes" id="UP001273166">
    <property type="component" value="Unassembled WGS sequence"/>
</dbReference>
<dbReference type="EMBL" id="JAUDZG010000007">
    <property type="protein sequence ID" value="KAK3301921.1"/>
    <property type="molecule type" value="Genomic_DNA"/>
</dbReference>
<keyword evidence="4" id="KW-0963">Cytoplasm</keyword>
<protein>
    <submittedName>
        <fullName evidence="10">Uncharacterized protein</fullName>
    </submittedName>
</protein>
<keyword evidence="5" id="KW-0678">Repressor</keyword>
<evidence type="ECO:0000256" key="9">
    <source>
        <dbReference type="SAM" id="MobiDB-lite"/>
    </source>
</evidence>
<evidence type="ECO:0000313" key="10">
    <source>
        <dbReference type="EMBL" id="KAK3301921.1"/>
    </source>
</evidence>
<comment type="caution">
    <text evidence="10">The sequence shown here is derived from an EMBL/GenBank/DDBJ whole genome shotgun (WGS) entry which is preliminary data.</text>
</comment>
<evidence type="ECO:0000256" key="2">
    <source>
        <dbReference type="ARBA" id="ARBA00004496"/>
    </source>
</evidence>
<dbReference type="GeneID" id="87882474"/>
<feature type="compositionally biased region" description="Acidic residues" evidence="9">
    <location>
        <begin position="372"/>
        <end position="382"/>
    </location>
</feature>
<evidence type="ECO:0000256" key="5">
    <source>
        <dbReference type="ARBA" id="ARBA00022491"/>
    </source>
</evidence>
<feature type="region of interest" description="Disordered" evidence="9">
    <location>
        <begin position="1"/>
        <end position="183"/>
    </location>
</feature>
<feature type="compositionally biased region" description="Polar residues" evidence="9">
    <location>
        <begin position="280"/>
        <end position="290"/>
    </location>
</feature>
<name>A0AAJ0LY18_9PEZI</name>
<dbReference type="Pfam" id="PF08528">
    <property type="entry name" value="Whi5"/>
    <property type="match status" value="1"/>
</dbReference>